<dbReference type="SUPFAM" id="SSF56235">
    <property type="entry name" value="N-terminal nucleophile aminohydrolases (Ntn hydrolases)"/>
    <property type="match status" value="1"/>
</dbReference>
<dbReference type="CDD" id="cd00712">
    <property type="entry name" value="AsnB"/>
    <property type="match status" value="1"/>
</dbReference>
<comment type="catalytic activity">
    <reaction evidence="7">
        <text>L-aspartate + L-glutamine + ATP + H2O = L-asparagine + L-glutamate + AMP + diphosphate + H(+)</text>
        <dbReference type="Rhea" id="RHEA:12228"/>
        <dbReference type="ChEBI" id="CHEBI:15377"/>
        <dbReference type="ChEBI" id="CHEBI:15378"/>
        <dbReference type="ChEBI" id="CHEBI:29985"/>
        <dbReference type="ChEBI" id="CHEBI:29991"/>
        <dbReference type="ChEBI" id="CHEBI:30616"/>
        <dbReference type="ChEBI" id="CHEBI:33019"/>
        <dbReference type="ChEBI" id="CHEBI:58048"/>
        <dbReference type="ChEBI" id="CHEBI:58359"/>
        <dbReference type="ChEBI" id="CHEBI:456215"/>
        <dbReference type="EC" id="6.3.5.4"/>
    </reaction>
</comment>
<gene>
    <name evidence="11" type="ORF">SAMN06295967_10311</name>
</gene>
<evidence type="ECO:0000256" key="5">
    <source>
        <dbReference type="ARBA" id="ARBA00022840"/>
    </source>
</evidence>
<keyword evidence="4 9" id="KW-0547">Nucleotide-binding</keyword>
<dbReference type="EC" id="6.3.5.4" evidence="3"/>
<proteinExistence type="inferred from homology"/>
<sequence>MCGINGFVDLQNDLSETRAGILSSKLKKMNQLTAHRGPDSDGFFFKDKVGFAFNRLSIIDLSSNADQPMANEALGLAIIFNGEIYNYLELKVELQNKGYTFQNESDTEVILLAYKEYGEFCVHHFNGMWAFAIYDFRTKKIFCSRDRFGVKPFYYAVSVGVMFFSSELKAIHSACGLNKANFGKVYEYLAYGYRVNDGETFFEDCSELLPGTNLIIESAQIETHRYWQLGENHTKHDLKVSYEEAYLALFEDAVKIRFRSDVSVAIMLSGGLDSTAIAKVADRLIESGCLHDNILHAYTASFPDFEDDETALVREFVATCDHIKLHEMRIEKEELVLDFEKSLAELDQPLGSFASIAHNKIMKLCKKEGIKVVLNGQGSDEAFAGYIQYIAGVFLVSKLFKGPVEFWKEYMALRRINGYSNIFLISQMFKAVLNQSTASYLRAKYREKTLDILNPEFVKKNKTHFKQFYKFSFGADSFNKYLLHQINYQGINTILQYEDSSSMNQSIEIRSPFMDYRLMEFAFSIPVEMKFSKGITKKIQRDTIGKDLPSSISRNRKKIGFRTPFLIYLEDNDDFKKLIFSILDRDSFKSRKIWDALAIKEKFANVKENKEFPFWRIINLEIWAKAYGINNL</sequence>
<evidence type="ECO:0000256" key="4">
    <source>
        <dbReference type="ARBA" id="ARBA00022741"/>
    </source>
</evidence>
<keyword evidence="8" id="KW-0028">Amino-acid biosynthesis</keyword>
<keyword evidence="8" id="KW-0061">Asparagine biosynthesis</keyword>
<evidence type="ECO:0000313" key="12">
    <source>
        <dbReference type="Proteomes" id="UP000198480"/>
    </source>
</evidence>
<protein>
    <recommendedName>
        <fullName evidence="3">asparagine synthase (glutamine-hydrolyzing)</fullName>
        <ecNumber evidence="3">6.3.5.4</ecNumber>
    </recommendedName>
</protein>
<dbReference type="GO" id="GO:0004066">
    <property type="term" value="F:asparagine synthase (glutamine-hydrolyzing) activity"/>
    <property type="evidence" value="ECO:0007669"/>
    <property type="project" value="UniProtKB-EC"/>
</dbReference>
<dbReference type="InterPro" id="IPR029055">
    <property type="entry name" value="Ntn_hydrolases_N"/>
</dbReference>
<dbReference type="InterPro" id="IPR014729">
    <property type="entry name" value="Rossmann-like_a/b/a_fold"/>
</dbReference>
<keyword evidence="12" id="KW-1185">Reference proteome</keyword>
<evidence type="ECO:0000256" key="2">
    <source>
        <dbReference type="ARBA" id="ARBA00005752"/>
    </source>
</evidence>
<comment type="pathway">
    <text evidence="1">Amino-acid biosynthesis; L-asparagine biosynthesis; L-asparagine from L-aspartate (L-Gln route): step 1/1.</text>
</comment>
<dbReference type="GO" id="GO:0005524">
    <property type="term" value="F:ATP binding"/>
    <property type="evidence" value="ECO:0007669"/>
    <property type="project" value="UniProtKB-KW"/>
</dbReference>
<dbReference type="PIRSF" id="PIRSF001589">
    <property type="entry name" value="Asn_synthetase_glu-h"/>
    <property type="match status" value="1"/>
</dbReference>
<evidence type="ECO:0000256" key="3">
    <source>
        <dbReference type="ARBA" id="ARBA00012737"/>
    </source>
</evidence>
<dbReference type="PROSITE" id="PS51278">
    <property type="entry name" value="GATASE_TYPE_2"/>
    <property type="match status" value="1"/>
</dbReference>
<evidence type="ECO:0000313" key="11">
    <source>
        <dbReference type="EMBL" id="SNS07595.1"/>
    </source>
</evidence>
<evidence type="ECO:0000256" key="8">
    <source>
        <dbReference type="PIRSR" id="PIRSR001589-1"/>
    </source>
</evidence>
<dbReference type="SUPFAM" id="SSF52402">
    <property type="entry name" value="Adenine nucleotide alpha hydrolases-like"/>
    <property type="match status" value="1"/>
</dbReference>
<dbReference type="Pfam" id="PF13537">
    <property type="entry name" value="GATase_7"/>
    <property type="match status" value="1"/>
</dbReference>
<dbReference type="CDD" id="cd01991">
    <property type="entry name" value="Asn_synthase_B_C"/>
    <property type="match status" value="1"/>
</dbReference>
<dbReference type="RefSeq" id="WP_089238119.1">
    <property type="nucleotide sequence ID" value="NZ_FZOK01000003.1"/>
</dbReference>
<dbReference type="EMBL" id="FZOK01000003">
    <property type="protein sequence ID" value="SNS07595.1"/>
    <property type="molecule type" value="Genomic_DNA"/>
</dbReference>
<evidence type="ECO:0000259" key="10">
    <source>
        <dbReference type="PROSITE" id="PS51278"/>
    </source>
</evidence>
<dbReference type="OrthoDB" id="9763290at2"/>
<dbReference type="Gene3D" id="3.60.20.10">
    <property type="entry name" value="Glutamine Phosphoribosylpyrophosphate, subunit 1, domain 1"/>
    <property type="match status" value="1"/>
</dbReference>
<name>A0A239BHL4_9BACT</name>
<dbReference type="NCBIfam" id="TIGR01536">
    <property type="entry name" value="asn_synth_AEB"/>
    <property type="match status" value="1"/>
</dbReference>
<dbReference type="InterPro" id="IPR017932">
    <property type="entry name" value="GATase_2_dom"/>
</dbReference>
<feature type="active site" description="For GATase activity" evidence="8">
    <location>
        <position position="2"/>
    </location>
</feature>
<dbReference type="PANTHER" id="PTHR43284">
    <property type="entry name" value="ASPARAGINE SYNTHETASE (GLUTAMINE-HYDROLYZING)"/>
    <property type="match status" value="1"/>
</dbReference>
<comment type="similarity">
    <text evidence="2">Belongs to the asparagine synthetase family.</text>
</comment>
<evidence type="ECO:0000256" key="9">
    <source>
        <dbReference type="PIRSR" id="PIRSR001589-2"/>
    </source>
</evidence>
<evidence type="ECO:0000256" key="1">
    <source>
        <dbReference type="ARBA" id="ARBA00005187"/>
    </source>
</evidence>
<feature type="binding site" evidence="9">
    <location>
        <position position="106"/>
    </location>
    <ligand>
        <name>L-glutamine</name>
        <dbReference type="ChEBI" id="CHEBI:58359"/>
    </ligand>
</feature>
<keyword evidence="6 8" id="KW-0315">Glutamine amidotransferase</keyword>
<dbReference type="Pfam" id="PF00733">
    <property type="entry name" value="Asn_synthase"/>
    <property type="match status" value="1"/>
</dbReference>
<accession>A0A239BHL4</accession>
<dbReference type="InterPro" id="IPR001962">
    <property type="entry name" value="Asn_synthase"/>
</dbReference>
<evidence type="ECO:0000256" key="7">
    <source>
        <dbReference type="ARBA" id="ARBA00048741"/>
    </source>
</evidence>
<dbReference type="InterPro" id="IPR051786">
    <property type="entry name" value="ASN_synthetase/amidase"/>
</dbReference>
<dbReference type="AlphaFoldDB" id="A0A239BHL4"/>
<reference evidence="12" key="1">
    <citation type="submission" date="2017-06" db="EMBL/GenBank/DDBJ databases">
        <authorList>
            <person name="Varghese N."/>
            <person name="Submissions S."/>
        </authorList>
    </citation>
    <scope>NUCLEOTIDE SEQUENCE [LARGE SCALE GENOMIC DNA]</scope>
    <source>
        <strain evidence="12">5C</strain>
    </source>
</reference>
<evidence type="ECO:0000256" key="6">
    <source>
        <dbReference type="ARBA" id="ARBA00022962"/>
    </source>
</evidence>
<dbReference type="GO" id="GO:0006529">
    <property type="term" value="P:asparagine biosynthetic process"/>
    <property type="evidence" value="ECO:0007669"/>
    <property type="project" value="UniProtKB-KW"/>
</dbReference>
<dbReference type="InterPro" id="IPR006426">
    <property type="entry name" value="Asn_synth_AEB"/>
</dbReference>
<dbReference type="InterPro" id="IPR033738">
    <property type="entry name" value="AsnB_N"/>
</dbReference>
<organism evidence="11 12">
    <name type="scientific">Belliella buryatensis</name>
    <dbReference type="NCBI Taxonomy" id="1500549"/>
    <lineage>
        <taxon>Bacteria</taxon>
        <taxon>Pseudomonadati</taxon>
        <taxon>Bacteroidota</taxon>
        <taxon>Cytophagia</taxon>
        <taxon>Cytophagales</taxon>
        <taxon>Cyclobacteriaceae</taxon>
        <taxon>Belliella</taxon>
    </lineage>
</organism>
<dbReference type="PANTHER" id="PTHR43284:SF1">
    <property type="entry name" value="ASPARAGINE SYNTHETASE"/>
    <property type="match status" value="1"/>
</dbReference>
<dbReference type="Gene3D" id="3.40.50.620">
    <property type="entry name" value="HUPs"/>
    <property type="match status" value="1"/>
</dbReference>
<feature type="domain" description="Glutamine amidotransferase type-2" evidence="10">
    <location>
        <begin position="2"/>
        <end position="219"/>
    </location>
</feature>
<dbReference type="Proteomes" id="UP000198480">
    <property type="component" value="Unassembled WGS sequence"/>
</dbReference>
<keyword evidence="5 9" id="KW-0067">ATP-binding</keyword>